<keyword evidence="1 5" id="KW-0963">Cytoplasm</keyword>
<dbReference type="Pfam" id="PF13742">
    <property type="entry name" value="tRNA_anti_2"/>
    <property type="match status" value="1"/>
</dbReference>
<organism evidence="9 10">
    <name type="scientific">Tissierella creatinophila DSM 6911</name>
    <dbReference type="NCBI Taxonomy" id="1123403"/>
    <lineage>
        <taxon>Bacteria</taxon>
        <taxon>Bacillati</taxon>
        <taxon>Bacillota</taxon>
        <taxon>Tissierellia</taxon>
        <taxon>Tissierellales</taxon>
        <taxon>Tissierellaceae</taxon>
        <taxon>Tissierella</taxon>
    </lineage>
</organism>
<dbReference type="Gene3D" id="2.40.50.1010">
    <property type="match status" value="1"/>
</dbReference>
<dbReference type="RefSeq" id="WP_075724046.1">
    <property type="nucleotide sequence ID" value="NZ_LTDM01000001.1"/>
</dbReference>
<dbReference type="PANTHER" id="PTHR30008:SF0">
    <property type="entry name" value="EXODEOXYRIBONUCLEASE 7 LARGE SUBUNIT"/>
    <property type="match status" value="1"/>
</dbReference>
<accession>A0A1U7M9E6</accession>
<keyword evidence="2 5" id="KW-0540">Nuclease</keyword>
<evidence type="ECO:0000259" key="7">
    <source>
        <dbReference type="Pfam" id="PF02601"/>
    </source>
</evidence>
<reference evidence="9 10" key="1">
    <citation type="submission" date="2016-02" db="EMBL/GenBank/DDBJ databases">
        <title>Genome sequence of Tissierella creatinophila DSM 6911.</title>
        <authorList>
            <person name="Poehlein A."/>
            <person name="Daniel R."/>
        </authorList>
    </citation>
    <scope>NUCLEOTIDE SEQUENCE [LARGE SCALE GENOMIC DNA]</scope>
    <source>
        <strain evidence="9 10">DSM 6911</strain>
    </source>
</reference>
<proteinExistence type="inferred from homology"/>
<comment type="similarity">
    <text evidence="5 6">Belongs to the XseA family.</text>
</comment>
<dbReference type="EMBL" id="LTDM01000001">
    <property type="protein sequence ID" value="OLS03942.1"/>
    <property type="molecule type" value="Genomic_DNA"/>
</dbReference>
<evidence type="ECO:0000259" key="8">
    <source>
        <dbReference type="Pfam" id="PF13742"/>
    </source>
</evidence>
<evidence type="ECO:0000256" key="4">
    <source>
        <dbReference type="ARBA" id="ARBA00022839"/>
    </source>
</evidence>
<keyword evidence="3 5" id="KW-0378">Hydrolase</keyword>
<keyword evidence="4 5" id="KW-0269">Exonuclease</keyword>
<evidence type="ECO:0000256" key="3">
    <source>
        <dbReference type="ARBA" id="ARBA00022801"/>
    </source>
</evidence>
<dbReference type="InterPro" id="IPR025824">
    <property type="entry name" value="OB-fold_nuc-bd_dom"/>
</dbReference>
<dbReference type="AlphaFoldDB" id="A0A1U7M9E6"/>
<dbReference type="EC" id="3.1.11.6" evidence="5"/>
<comment type="function">
    <text evidence="5">Bidirectionally degrades single-stranded DNA into large acid-insoluble oligonucleotides, which are then degraded further into small acid-soluble oligonucleotides.</text>
</comment>
<dbReference type="HAMAP" id="MF_00378">
    <property type="entry name" value="Exonuc_7_L"/>
    <property type="match status" value="1"/>
</dbReference>
<dbReference type="GO" id="GO:0003676">
    <property type="term" value="F:nucleic acid binding"/>
    <property type="evidence" value="ECO:0007669"/>
    <property type="project" value="InterPro"/>
</dbReference>
<comment type="subcellular location">
    <subcellularLocation>
        <location evidence="5 6">Cytoplasm</location>
    </subcellularLocation>
</comment>
<dbReference type="Proteomes" id="UP000186112">
    <property type="component" value="Unassembled WGS sequence"/>
</dbReference>
<dbReference type="NCBIfam" id="TIGR00237">
    <property type="entry name" value="xseA"/>
    <property type="match status" value="1"/>
</dbReference>
<dbReference type="GO" id="GO:0009318">
    <property type="term" value="C:exodeoxyribonuclease VII complex"/>
    <property type="evidence" value="ECO:0007669"/>
    <property type="project" value="UniProtKB-UniRule"/>
</dbReference>
<comment type="caution">
    <text evidence="9">The sequence shown here is derived from an EMBL/GenBank/DDBJ whole genome shotgun (WGS) entry which is preliminary data.</text>
</comment>
<feature type="domain" description="OB-fold nucleic acid binding" evidence="8">
    <location>
        <begin position="16"/>
        <end position="110"/>
    </location>
</feature>
<evidence type="ECO:0000313" key="9">
    <source>
        <dbReference type="EMBL" id="OLS03942.1"/>
    </source>
</evidence>
<gene>
    <name evidence="5 9" type="primary">xseA</name>
    <name evidence="9" type="ORF">TICRE_00690</name>
</gene>
<dbReference type="InterPro" id="IPR020579">
    <property type="entry name" value="Exonuc_VII_lsu_C"/>
</dbReference>
<feature type="domain" description="Exonuclease VII large subunit C-terminal" evidence="7">
    <location>
        <begin position="134"/>
        <end position="347"/>
    </location>
</feature>
<comment type="catalytic activity">
    <reaction evidence="5 6">
        <text>Exonucleolytic cleavage in either 5'- to 3'- or 3'- to 5'-direction to yield nucleoside 5'-phosphates.</text>
        <dbReference type="EC" id="3.1.11.6"/>
    </reaction>
</comment>
<dbReference type="Pfam" id="PF02601">
    <property type="entry name" value="Exonuc_VII_L"/>
    <property type="match status" value="1"/>
</dbReference>
<dbReference type="CDD" id="cd04489">
    <property type="entry name" value="ExoVII_LU_OBF"/>
    <property type="match status" value="1"/>
</dbReference>
<comment type="subunit">
    <text evidence="5">Heterooligomer composed of large and small subunits.</text>
</comment>
<evidence type="ECO:0000256" key="6">
    <source>
        <dbReference type="RuleBase" id="RU004355"/>
    </source>
</evidence>
<evidence type="ECO:0000256" key="2">
    <source>
        <dbReference type="ARBA" id="ARBA00022722"/>
    </source>
</evidence>
<dbReference type="GO" id="GO:0008855">
    <property type="term" value="F:exodeoxyribonuclease VII activity"/>
    <property type="evidence" value="ECO:0007669"/>
    <property type="project" value="UniProtKB-UniRule"/>
</dbReference>
<protein>
    <recommendedName>
        <fullName evidence="5">Exodeoxyribonuclease 7 large subunit</fullName>
        <ecNumber evidence="5">3.1.11.6</ecNumber>
    </recommendedName>
    <alternativeName>
        <fullName evidence="5">Exodeoxyribonuclease VII large subunit</fullName>
        <shortName evidence="5">Exonuclease VII large subunit</shortName>
    </alternativeName>
</protein>
<sequence length="412" mass="46644">MIKEVIIKGVIKIKPLKVSELNNYIKKIFSSDMILSNIQIEGEISNFKKHISGHLYFSLKDNNSLIKCVMFRGDALNIVSNLAEGQKIIAEGYVSIYERNGEYQLYIKKIKDNGVGELYEAYENLKIKLENEGLFESRFKKELPFLPSNIGVVTSPTGAAVHDIINIINRRFPSCKITIYPSLVQGMNAPKEIIKALKFLDNNEAIDLIIVGRGGGSMEDLFCFNDEDLARCIFNLKTPIISAVGHETDFTIADFISDLRAPTPSAAAELAVPDVEHLSHNLNSLYYDLKNSFKKHLRYRENSINIIKGELKYNNPYLKLRNNRQDLDMLLKDFVSSTDNNINEKFKSLVSLENKLQLLNPLLALENGYGILTNKDGDIIRSVESLKLNDIINIKIKNGELKVILKEIKKES</sequence>
<dbReference type="PANTHER" id="PTHR30008">
    <property type="entry name" value="EXODEOXYRIBONUCLEASE 7 LARGE SUBUNIT"/>
    <property type="match status" value="1"/>
</dbReference>
<evidence type="ECO:0000313" key="10">
    <source>
        <dbReference type="Proteomes" id="UP000186112"/>
    </source>
</evidence>
<evidence type="ECO:0000256" key="5">
    <source>
        <dbReference type="HAMAP-Rule" id="MF_00378"/>
    </source>
</evidence>
<keyword evidence="10" id="KW-1185">Reference proteome</keyword>
<dbReference type="InterPro" id="IPR003753">
    <property type="entry name" value="Exonuc_VII_L"/>
</dbReference>
<name>A0A1U7M9E6_TISCR</name>
<dbReference type="GO" id="GO:0005737">
    <property type="term" value="C:cytoplasm"/>
    <property type="evidence" value="ECO:0007669"/>
    <property type="project" value="UniProtKB-SubCell"/>
</dbReference>
<dbReference type="GO" id="GO:0006308">
    <property type="term" value="P:DNA catabolic process"/>
    <property type="evidence" value="ECO:0007669"/>
    <property type="project" value="UniProtKB-UniRule"/>
</dbReference>
<evidence type="ECO:0000256" key="1">
    <source>
        <dbReference type="ARBA" id="ARBA00022490"/>
    </source>
</evidence>